<protein>
    <recommendedName>
        <fullName evidence="6">FecR protein domain-containing protein</fullName>
    </recommendedName>
</protein>
<dbReference type="PIRSF" id="PIRSF018266">
    <property type="entry name" value="FecR"/>
    <property type="match status" value="1"/>
</dbReference>
<dbReference type="Proteomes" id="UP000218267">
    <property type="component" value="Chromosome"/>
</dbReference>
<dbReference type="Gene3D" id="2.60.120.1440">
    <property type="match status" value="1"/>
</dbReference>
<feature type="transmembrane region" description="Helical" evidence="1">
    <location>
        <begin position="82"/>
        <end position="102"/>
    </location>
</feature>
<dbReference type="AlphaFoldDB" id="A0A1Y1CKV6"/>
<evidence type="ECO:0000259" key="3">
    <source>
        <dbReference type="Pfam" id="PF16344"/>
    </source>
</evidence>
<dbReference type="PANTHER" id="PTHR30273">
    <property type="entry name" value="PERIPLASMIC SIGNAL SENSOR AND SIGMA FACTOR ACTIVATOR FECR-RELATED"/>
    <property type="match status" value="1"/>
</dbReference>
<dbReference type="PANTHER" id="PTHR30273:SF2">
    <property type="entry name" value="PROTEIN FECR"/>
    <property type="match status" value="1"/>
</dbReference>
<dbReference type="InterPro" id="IPR032508">
    <property type="entry name" value="FecR_C"/>
</dbReference>
<organism evidence="4 5">
    <name type="scientific">Labilibaculum antarcticum</name>
    <dbReference type="NCBI Taxonomy" id="1717717"/>
    <lineage>
        <taxon>Bacteria</taxon>
        <taxon>Pseudomonadati</taxon>
        <taxon>Bacteroidota</taxon>
        <taxon>Bacteroidia</taxon>
        <taxon>Marinilabiliales</taxon>
        <taxon>Marinifilaceae</taxon>
        <taxon>Labilibaculum</taxon>
    </lineage>
</organism>
<dbReference type="EMBL" id="AP018042">
    <property type="protein sequence ID" value="BAX81039.1"/>
    <property type="molecule type" value="Genomic_DNA"/>
</dbReference>
<name>A0A1Y1CKV6_9BACT</name>
<dbReference type="Pfam" id="PF16344">
    <property type="entry name" value="FecR_C"/>
    <property type="match status" value="1"/>
</dbReference>
<dbReference type="InterPro" id="IPR012373">
    <property type="entry name" value="Ferrdict_sens_TM"/>
</dbReference>
<evidence type="ECO:0000256" key="1">
    <source>
        <dbReference type="SAM" id="Phobius"/>
    </source>
</evidence>
<evidence type="ECO:0000259" key="2">
    <source>
        <dbReference type="Pfam" id="PF04773"/>
    </source>
</evidence>
<dbReference type="RefSeq" id="WP_096429993.1">
    <property type="nucleotide sequence ID" value="NZ_AP018042.1"/>
</dbReference>
<reference evidence="4 5" key="1">
    <citation type="journal article" date="2018" name="Mar. Genomics">
        <title>Complete genome sequence of Marinifilaceae bacterium strain SPP2, isolated from the Antarctic marine sediment.</title>
        <authorList>
            <person name="Watanabe M."/>
            <person name="Kojima H."/>
            <person name="Fukui M."/>
        </authorList>
    </citation>
    <scope>NUCLEOTIDE SEQUENCE [LARGE SCALE GENOMIC DNA]</scope>
    <source>
        <strain evidence="4 5">SPP2</strain>
    </source>
</reference>
<reference evidence="5" key="2">
    <citation type="journal article" date="2020" name="Antonie Van Leeuwenhoek">
        <title>Labilibaculum antarcticum sp. nov., a novel facultative anaerobic, psychrotorelant bacterium isolated from marine sediment of Antarctica.</title>
        <authorList>
            <person name="Watanabe M."/>
            <person name="Kojima H."/>
            <person name="Fukui M."/>
        </authorList>
    </citation>
    <scope>NUCLEOTIDE SEQUENCE [LARGE SCALE GENOMIC DNA]</scope>
    <source>
        <strain evidence="5">SPP2</strain>
    </source>
</reference>
<dbReference type="Pfam" id="PF04773">
    <property type="entry name" value="FecR"/>
    <property type="match status" value="1"/>
</dbReference>
<feature type="domain" description="FecR protein" evidence="2">
    <location>
        <begin position="113"/>
        <end position="203"/>
    </location>
</feature>
<keyword evidence="1" id="KW-0472">Membrane</keyword>
<evidence type="ECO:0008006" key="6">
    <source>
        <dbReference type="Google" id="ProtNLM"/>
    </source>
</evidence>
<keyword evidence="5" id="KW-1185">Reference proteome</keyword>
<keyword evidence="1" id="KW-0812">Transmembrane</keyword>
<evidence type="ECO:0000313" key="4">
    <source>
        <dbReference type="EMBL" id="BAX81039.1"/>
    </source>
</evidence>
<proteinExistence type="predicted"/>
<dbReference type="Gene3D" id="3.55.50.30">
    <property type="match status" value="1"/>
</dbReference>
<evidence type="ECO:0000313" key="5">
    <source>
        <dbReference type="Proteomes" id="UP000218267"/>
    </source>
</evidence>
<keyword evidence="1" id="KW-1133">Transmembrane helix</keyword>
<dbReference type="OrthoDB" id="699645at2"/>
<gene>
    <name evidence="4" type="ORF">ALGA_2727</name>
</gene>
<feature type="domain" description="Protein FecR C-terminal" evidence="3">
    <location>
        <begin position="248"/>
        <end position="314"/>
    </location>
</feature>
<sequence>MKVNTEVLTDYLNGKCDEETKQKLEQWLKNEPNNRKYLNELKVYWEAKELKPAKINFDSTEGFQSLLAKKSNKKSQYIRKTLRYAAFIAALVTTSLFGYFFITPGNSNRIVLNTEQTEKTMILPDGTSILLAIGSSIEYPNEFADNERLVKLKGEAFFNVTKNEEKPFVILSGQTQTKVVGTSFRIIEEADRTMIKVRTGIVEFMQLGNPKNKIRLQKGDLALFVNNQKAVLKGDTESEKIDFSVKLLEYQNEKLEIICKDLSELFNTPIQIQSENKSQLSLTAVFENQNIKSIIESICFTLNLEFEQKGNIILLK</sequence>
<dbReference type="GO" id="GO:0016989">
    <property type="term" value="F:sigma factor antagonist activity"/>
    <property type="evidence" value="ECO:0007669"/>
    <property type="project" value="TreeGrafter"/>
</dbReference>
<accession>A0A1Y1CKV6</accession>
<dbReference type="InterPro" id="IPR006860">
    <property type="entry name" value="FecR"/>
</dbReference>
<dbReference type="KEGG" id="mbas:ALGA_2727"/>